<dbReference type="AlphaFoldDB" id="G6EFH0"/>
<name>G6EFH0_9SPHN</name>
<dbReference type="Pfam" id="PF19744">
    <property type="entry name" value="DUF6232"/>
    <property type="match status" value="1"/>
</dbReference>
<proteinExistence type="predicted"/>
<protein>
    <submittedName>
        <fullName evidence="2">Uncharacterized protein</fullName>
    </submittedName>
</protein>
<reference evidence="2 3" key="1">
    <citation type="journal article" date="2012" name="J. Bacteriol.">
        <title>Genome sequence of benzo(a)pyrene-degrading bacterium Novosphingobium pentaromativorans US6-1.</title>
        <authorList>
            <person name="Luo Y.R."/>
            <person name="Kang S.G."/>
            <person name="Kim S.J."/>
            <person name="Kim M.R."/>
            <person name="Li N."/>
            <person name="Lee J.H."/>
            <person name="Kwon K.K."/>
        </authorList>
    </citation>
    <scope>NUCLEOTIDE SEQUENCE [LARGE SCALE GENOMIC DNA]</scope>
    <source>
        <strain evidence="2 3">US6-1</strain>
    </source>
</reference>
<dbReference type="EMBL" id="AGFM01000049">
    <property type="protein sequence ID" value="EHJ59918.1"/>
    <property type="molecule type" value="Genomic_DNA"/>
</dbReference>
<keyword evidence="3" id="KW-1185">Reference proteome</keyword>
<dbReference type="Proteomes" id="UP000004030">
    <property type="component" value="Unassembled WGS sequence"/>
</dbReference>
<evidence type="ECO:0000256" key="1">
    <source>
        <dbReference type="SAM" id="Phobius"/>
    </source>
</evidence>
<organism evidence="2 3">
    <name type="scientific">Novosphingobium pentaromativorans US6-1</name>
    <dbReference type="NCBI Taxonomy" id="1088721"/>
    <lineage>
        <taxon>Bacteria</taxon>
        <taxon>Pseudomonadati</taxon>
        <taxon>Pseudomonadota</taxon>
        <taxon>Alphaproteobacteria</taxon>
        <taxon>Sphingomonadales</taxon>
        <taxon>Sphingomonadaceae</taxon>
        <taxon>Novosphingobium</taxon>
    </lineage>
</organism>
<accession>G6EFH0</accession>
<dbReference type="KEGG" id="npn:JI59_04515"/>
<sequence length="130" mass="14118">MVYQRGTVSVDVHFARFGSKSYAIDKINSVDVRVEHKSGCLWIALLFLTILFALAAMGAAVSSEGDSTASWGITAILAVITVLAYRSRPKPTYHLMLATSSGEVQATKSQDDEAIYELRTAIEAAMMEGR</sequence>
<gene>
    <name evidence="2" type="ORF">NSU_3091</name>
</gene>
<keyword evidence="1" id="KW-1133">Transmembrane helix</keyword>
<dbReference type="PATRIC" id="fig|1088721.3.peg.3048"/>
<feature type="transmembrane region" description="Helical" evidence="1">
    <location>
        <begin position="41"/>
        <end position="62"/>
    </location>
</feature>
<evidence type="ECO:0000313" key="3">
    <source>
        <dbReference type="Proteomes" id="UP000004030"/>
    </source>
</evidence>
<keyword evidence="1" id="KW-0812">Transmembrane</keyword>
<comment type="caution">
    <text evidence="2">The sequence shown here is derived from an EMBL/GenBank/DDBJ whole genome shotgun (WGS) entry which is preliminary data.</text>
</comment>
<dbReference type="OrthoDB" id="7586137at2"/>
<dbReference type="RefSeq" id="WP_007013999.1">
    <property type="nucleotide sequence ID" value="NZ_AGFM01000049.1"/>
</dbReference>
<keyword evidence="1" id="KW-0472">Membrane</keyword>
<feature type="transmembrane region" description="Helical" evidence="1">
    <location>
        <begin position="68"/>
        <end position="85"/>
    </location>
</feature>
<dbReference type="InterPro" id="IPR045629">
    <property type="entry name" value="DUF6232"/>
</dbReference>
<evidence type="ECO:0000313" key="2">
    <source>
        <dbReference type="EMBL" id="EHJ59918.1"/>
    </source>
</evidence>